<organism evidence="4 5">
    <name type="scientific">Rhodobium orientis</name>
    <dbReference type="NCBI Taxonomy" id="34017"/>
    <lineage>
        <taxon>Bacteria</taxon>
        <taxon>Pseudomonadati</taxon>
        <taxon>Pseudomonadota</taxon>
        <taxon>Alphaproteobacteria</taxon>
        <taxon>Hyphomicrobiales</taxon>
        <taxon>Rhodobiaceae</taxon>
        <taxon>Rhodobium</taxon>
    </lineage>
</organism>
<evidence type="ECO:0000313" key="4">
    <source>
        <dbReference type="EMBL" id="RAI23003.1"/>
    </source>
</evidence>
<sequence>MRPAAPVAAAAAAPAVAAGPGSVPSPLAGTVVSVEVSAGQAVGAGDTLLVLEAMKMNTVIGAPNGGTVDAVHVTPGATVTEGQVLVTLS</sequence>
<dbReference type="AlphaFoldDB" id="A0A327JG88"/>
<dbReference type="Pfam" id="PF00364">
    <property type="entry name" value="Biotin_lipoyl"/>
    <property type="match status" value="1"/>
</dbReference>
<name>A0A327JG88_9HYPH</name>
<dbReference type="InterPro" id="IPR011053">
    <property type="entry name" value="Single_hybrid_motif"/>
</dbReference>
<feature type="signal peptide" evidence="2">
    <location>
        <begin position="1"/>
        <end position="17"/>
    </location>
</feature>
<dbReference type="PROSITE" id="PS00188">
    <property type="entry name" value="BIOTIN"/>
    <property type="match status" value="1"/>
</dbReference>
<protein>
    <recommendedName>
        <fullName evidence="3">Lipoyl-binding domain-containing protein</fullName>
    </recommendedName>
</protein>
<dbReference type="InterPro" id="IPR050709">
    <property type="entry name" value="Biotin_Carboxyl_Carrier/Decarb"/>
</dbReference>
<reference evidence="4 5" key="1">
    <citation type="submission" date="2017-07" db="EMBL/GenBank/DDBJ databases">
        <title>Draft Genome Sequences of Select Purple Nonsulfur Bacteria.</title>
        <authorList>
            <person name="Lasarre B."/>
            <person name="Mckinlay J.B."/>
        </authorList>
    </citation>
    <scope>NUCLEOTIDE SEQUENCE [LARGE SCALE GENOMIC DNA]</scope>
    <source>
        <strain evidence="4 5">DSM 11290</strain>
    </source>
</reference>
<proteinExistence type="predicted"/>
<dbReference type="Gene3D" id="2.40.50.100">
    <property type="match status" value="1"/>
</dbReference>
<dbReference type="PANTHER" id="PTHR45266:SF3">
    <property type="entry name" value="OXALOACETATE DECARBOXYLASE ALPHA CHAIN"/>
    <property type="match status" value="1"/>
</dbReference>
<dbReference type="SUPFAM" id="SSF51230">
    <property type="entry name" value="Single hybrid motif"/>
    <property type="match status" value="1"/>
</dbReference>
<dbReference type="FunFam" id="2.40.50.100:FF:000003">
    <property type="entry name" value="Acetyl-CoA carboxylase biotin carboxyl carrier protein"/>
    <property type="match status" value="1"/>
</dbReference>
<accession>A0A327JG88</accession>
<keyword evidence="5" id="KW-1185">Reference proteome</keyword>
<dbReference type="InterPro" id="IPR000089">
    <property type="entry name" value="Biotin_lipoyl"/>
</dbReference>
<dbReference type="EMBL" id="NPEV01000108">
    <property type="protein sequence ID" value="RAI23003.1"/>
    <property type="molecule type" value="Genomic_DNA"/>
</dbReference>
<dbReference type="PROSITE" id="PS50968">
    <property type="entry name" value="BIOTINYL_LIPOYL"/>
    <property type="match status" value="1"/>
</dbReference>
<dbReference type="Proteomes" id="UP000249299">
    <property type="component" value="Unassembled WGS sequence"/>
</dbReference>
<gene>
    <name evidence="4" type="ORF">CH339_23405</name>
</gene>
<evidence type="ECO:0000259" key="3">
    <source>
        <dbReference type="PROSITE" id="PS50968"/>
    </source>
</evidence>
<keyword evidence="2" id="KW-0732">Signal</keyword>
<evidence type="ECO:0000256" key="2">
    <source>
        <dbReference type="SAM" id="SignalP"/>
    </source>
</evidence>
<feature type="domain" description="Lipoyl-binding" evidence="3">
    <location>
        <begin position="14"/>
        <end position="89"/>
    </location>
</feature>
<feature type="chain" id="PRO_5016315175" description="Lipoyl-binding domain-containing protein" evidence="2">
    <location>
        <begin position="18"/>
        <end position="89"/>
    </location>
</feature>
<evidence type="ECO:0000256" key="1">
    <source>
        <dbReference type="ARBA" id="ARBA00023267"/>
    </source>
</evidence>
<dbReference type="CDD" id="cd06850">
    <property type="entry name" value="biotinyl_domain"/>
    <property type="match status" value="1"/>
</dbReference>
<evidence type="ECO:0000313" key="5">
    <source>
        <dbReference type="Proteomes" id="UP000249299"/>
    </source>
</evidence>
<keyword evidence="1" id="KW-0092">Biotin</keyword>
<comment type="caution">
    <text evidence="4">The sequence shown here is derived from an EMBL/GenBank/DDBJ whole genome shotgun (WGS) entry which is preliminary data.</text>
</comment>
<dbReference type="InterPro" id="IPR001882">
    <property type="entry name" value="Biotin_BS"/>
</dbReference>
<dbReference type="PANTHER" id="PTHR45266">
    <property type="entry name" value="OXALOACETATE DECARBOXYLASE ALPHA CHAIN"/>
    <property type="match status" value="1"/>
</dbReference>